<evidence type="ECO:0000256" key="1">
    <source>
        <dbReference type="SAM" id="Phobius"/>
    </source>
</evidence>
<evidence type="ECO:0000259" key="2">
    <source>
        <dbReference type="Pfam" id="PF20151"/>
    </source>
</evidence>
<dbReference type="Pfam" id="PF20151">
    <property type="entry name" value="DUF6533"/>
    <property type="match status" value="1"/>
</dbReference>
<sequence length="361" mass="40100">MNTAEVQTQLNIYYYIEATQFTLLFYDYFLTLEWEVSRYWRRGSASPAVLFFANRYGTLLGNIPIVFRDFWTTPASPSKGRMYCPLSDPCSTGPIANHWLSCNALDMYHQFFIVIIQIIIGVMLILRTYALYERNNRVLGFMLAFAAGVICIGVWATIDSDHAPAADMGPVPLNIGCTYTVSSAEGKGLIIAWSAMGLFDCMIFLLTLHKTLRRRRSTGLNFLAVFMRDGCIYFGLIQRSLESSHDADTALTVSIMVISNLCNILSFALGTPYTRGLFNTTTNMYARRSISDSPGAANVNGNGRISSLMITRLMLNIRDPALATRARSGSRETSARGLGGGVFSTYLASVPSQQITSDEWI</sequence>
<dbReference type="InterPro" id="IPR045340">
    <property type="entry name" value="DUF6533"/>
</dbReference>
<evidence type="ECO:0000313" key="4">
    <source>
        <dbReference type="Proteomes" id="UP001219525"/>
    </source>
</evidence>
<keyword evidence="1" id="KW-0812">Transmembrane</keyword>
<keyword evidence="4" id="KW-1185">Reference proteome</keyword>
<keyword evidence="1" id="KW-0472">Membrane</keyword>
<reference evidence="3" key="1">
    <citation type="submission" date="2023-03" db="EMBL/GenBank/DDBJ databases">
        <title>Massive genome expansion in bonnet fungi (Mycena s.s.) driven by repeated elements and novel gene families across ecological guilds.</title>
        <authorList>
            <consortium name="Lawrence Berkeley National Laboratory"/>
            <person name="Harder C.B."/>
            <person name="Miyauchi S."/>
            <person name="Viragh M."/>
            <person name="Kuo A."/>
            <person name="Thoen E."/>
            <person name="Andreopoulos B."/>
            <person name="Lu D."/>
            <person name="Skrede I."/>
            <person name="Drula E."/>
            <person name="Henrissat B."/>
            <person name="Morin E."/>
            <person name="Kohler A."/>
            <person name="Barry K."/>
            <person name="LaButti K."/>
            <person name="Morin E."/>
            <person name="Salamov A."/>
            <person name="Lipzen A."/>
            <person name="Mereny Z."/>
            <person name="Hegedus B."/>
            <person name="Baldrian P."/>
            <person name="Stursova M."/>
            <person name="Weitz H."/>
            <person name="Taylor A."/>
            <person name="Grigoriev I.V."/>
            <person name="Nagy L.G."/>
            <person name="Martin F."/>
            <person name="Kauserud H."/>
        </authorList>
    </citation>
    <scope>NUCLEOTIDE SEQUENCE</scope>
    <source>
        <strain evidence="3">9144</strain>
    </source>
</reference>
<dbReference type="Proteomes" id="UP001219525">
    <property type="component" value="Unassembled WGS sequence"/>
</dbReference>
<dbReference type="AlphaFoldDB" id="A0AAD6VJ11"/>
<feature type="domain" description="DUF6533" evidence="2">
    <location>
        <begin position="21"/>
        <end position="60"/>
    </location>
</feature>
<feature type="transmembrane region" description="Helical" evidence="1">
    <location>
        <begin position="138"/>
        <end position="158"/>
    </location>
</feature>
<feature type="transmembrane region" description="Helical" evidence="1">
    <location>
        <begin position="12"/>
        <end position="29"/>
    </location>
</feature>
<feature type="transmembrane region" description="Helical" evidence="1">
    <location>
        <begin position="107"/>
        <end position="126"/>
    </location>
</feature>
<feature type="transmembrane region" description="Helical" evidence="1">
    <location>
        <begin position="190"/>
        <end position="208"/>
    </location>
</feature>
<organism evidence="3 4">
    <name type="scientific">Mycena pura</name>
    <dbReference type="NCBI Taxonomy" id="153505"/>
    <lineage>
        <taxon>Eukaryota</taxon>
        <taxon>Fungi</taxon>
        <taxon>Dikarya</taxon>
        <taxon>Basidiomycota</taxon>
        <taxon>Agaricomycotina</taxon>
        <taxon>Agaricomycetes</taxon>
        <taxon>Agaricomycetidae</taxon>
        <taxon>Agaricales</taxon>
        <taxon>Marasmiineae</taxon>
        <taxon>Mycenaceae</taxon>
        <taxon>Mycena</taxon>
    </lineage>
</organism>
<proteinExistence type="predicted"/>
<feature type="transmembrane region" description="Helical" evidence="1">
    <location>
        <begin position="220"/>
        <end position="237"/>
    </location>
</feature>
<comment type="caution">
    <text evidence="3">The sequence shown here is derived from an EMBL/GenBank/DDBJ whole genome shotgun (WGS) entry which is preliminary data.</text>
</comment>
<dbReference type="EMBL" id="JARJCW010000019">
    <property type="protein sequence ID" value="KAJ7214462.1"/>
    <property type="molecule type" value="Genomic_DNA"/>
</dbReference>
<name>A0AAD6VJ11_9AGAR</name>
<feature type="transmembrane region" description="Helical" evidence="1">
    <location>
        <begin position="49"/>
        <end position="67"/>
    </location>
</feature>
<evidence type="ECO:0000313" key="3">
    <source>
        <dbReference type="EMBL" id="KAJ7214462.1"/>
    </source>
</evidence>
<keyword evidence="1" id="KW-1133">Transmembrane helix</keyword>
<feature type="transmembrane region" description="Helical" evidence="1">
    <location>
        <begin position="249"/>
        <end position="269"/>
    </location>
</feature>
<accession>A0AAD6VJ11</accession>
<protein>
    <recommendedName>
        <fullName evidence="2">DUF6533 domain-containing protein</fullName>
    </recommendedName>
</protein>
<gene>
    <name evidence="3" type="ORF">GGX14DRAFT_696631</name>
</gene>